<name>A0A512PF57_9CELL</name>
<gene>
    <name evidence="2" type="ORF">CSO01_25550</name>
</gene>
<dbReference type="AlphaFoldDB" id="A0A512PF57"/>
<protein>
    <submittedName>
        <fullName evidence="2">Uncharacterized protein</fullName>
    </submittedName>
</protein>
<organism evidence="2 3">
    <name type="scientific">Cellulomonas soli</name>
    <dbReference type="NCBI Taxonomy" id="931535"/>
    <lineage>
        <taxon>Bacteria</taxon>
        <taxon>Bacillati</taxon>
        <taxon>Actinomycetota</taxon>
        <taxon>Actinomycetes</taxon>
        <taxon>Micrococcales</taxon>
        <taxon>Cellulomonadaceae</taxon>
        <taxon>Cellulomonas</taxon>
    </lineage>
</organism>
<accession>A0A512PF57</accession>
<reference evidence="2 3" key="1">
    <citation type="submission" date="2019-07" db="EMBL/GenBank/DDBJ databases">
        <title>Whole genome shotgun sequence of Cellulomonas soli NBRC 109434.</title>
        <authorList>
            <person name="Hosoyama A."/>
            <person name="Uohara A."/>
            <person name="Ohji S."/>
            <person name="Ichikawa N."/>
        </authorList>
    </citation>
    <scope>NUCLEOTIDE SEQUENCE [LARGE SCALE GENOMIC DNA]</scope>
    <source>
        <strain evidence="2 3">NBRC 109434</strain>
    </source>
</reference>
<evidence type="ECO:0000313" key="2">
    <source>
        <dbReference type="EMBL" id="GEP69840.1"/>
    </source>
</evidence>
<keyword evidence="1" id="KW-0472">Membrane</keyword>
<evidence type="ECO:0000313" key="3">
    <source>
        <dbReference type="Proteomes" id="UP000321798"/>
    </source>
</evidence>
<keyword evidence="3" id="KW-1185">Reference proteome</keyword>
<keyword evidence="1" id="KW-1133">Transmembrane helix</keyword>
<feature type="transmembrane region" description="Helical" evidence="1">
    <location>
        <begin position="30"/>
        <end position="53"/>
    </location>
</feature>
<dbReference type="RefSeq" id="WP_146953577.1">
    <property type="nucleotide sequence ID" value="NZ_BAABBJ010000001.1"/>
</dbReference>
<comment type="caution">
    <text evidence="2">The sequence shown here is derived from an EMBL/GenBank/DDBJ whole genome shotgun (WGS) entry which is preliminary data.</text>
</comment>
<feature type="transmembrane region" description="Helical" evidence="1">
    <location>
        <begin position="65"/>
        <end position="90"/>
    </location>
</feature>
<sequence length="107" mass="10644">MTTTADDASTTDGAITTAAGPTAWRPSATLLTGGIVTLALGYVIGQAGLYLYLGAGRGSRIFIEGHGSAVLVVIGVGLGLAGLAATLLGIHRLASNLDALTAPRDPR</sequence>
<dbReference type="Proteomes" id="UP000321798">
    <property type="component" value="Unassembled WGS sequence"/>
</dbReference>
<evidence type="ECO:0000256" key="1">
    <source>
        <dbReference type="SAM" id="Phobius"/>
    </source>
</evidence>
<dbReference type="EMBL" id="BKAL01000008">
    <property type="protein sequence ID" value="GEP69840.1"/>
    <property type="molecule type" value="Genomic_DNA"/>
</dbReference>
<keyword evidence="1" id="KW-0812">Transmembrane</keyword>
<proteinExistence type="predicted"/>